<dbReference type="AlphaFoldDB" id="A0A1U9Z2C9"/>
<protein>
    <submittedName>
        <fullName evidence="2">Inner membrane protein YbaN</fullName>
    </submittedName>
</protein>
<reference evidence="2 3" key="1">
    <citation type="submission" date="2017-03" db="EMBL/GenBank/DDBJ databases">
        <title>Foreign affairs: Plasmid Transfer between Roseobacters and Rhizobia.</title>
        <authorList>
            <person name="Bartling P."/>
            <person name="Bunk B."/>
            <person name="Overmann J."/>
            <person name="Brinkmann H."/>
            <person name="Petersen J."/>
        </authorList>
    </citation>
    <scope>NUCLEOTIDE SEQUENCE [LARGE SCALE GENOMIC DNA]</scope>
    <source>
        <strain evidence="2 3">MACL11</strain>
    </source>
</reference>
<dbReference type="GO" id="GO:0005886">
    <property type="term" value="C:plasma membrane"/>
    <property type="evidence" value="ECO:0007669"/>
    <property type="project" value="TreeGrafter"/>
</dbReference>
<dbReference type="EMBL" id="CP020330">
    <property type="protein sequence ID" value="AQZ51828.1"/>
    <property type="molecule type" value="Genomic_DNA"/>
</dbReference>
<gene>
    <name evidence="2" type="primary">ybaN</name>
    <name evidence="2" type="ORF">Mame_02501</name>
</gene>
<organism evidence="2 3">
    <name type="scientific">Martelella mediterranea DSM 17316</name>
    <dbReference type="NCBI Taxonomy" id="1122214"/>
    <lineage>
        <taxon>Bacteria</taxon>
        <taxon>Pseudomonadati</taxon>
        <taxon>Pseudomonadota</taxon>
        <taxon>Alphaproteobacteria</taxon>
        <taxon>Hyphomicrobiales</taxon>
        <taxon>Aurantimonadaceae</taxon>
        <taxon>Martelella</taxon>
    </lineage>
</organism>
<dbReference type="RefSeq" id="WP_018067440.1">
    <property type="nucleotide sequence ID" value="NZ_AQWH01000041.1"/>
</dbReference>
<feature type="transmembrane region" description="Helical" evidence="1">
    <location>
        <begin position="74"/>
        <end position="94"/>
    </location>
</feature>
<dbReference type="Proteomes" id="UP000191135">
    <property type="component" value="Chromosome"/>
</dbReference>
<evidence type="ECO:0000313" key="2">
    <source>
        <dbReference type="EMBL" id="AQZ51828.1"/>
    </source>
</evidence>
<dbReference type="InterPro" id="IPR007401">
    <property type="entry name" value="DUF454"/>
</dbReference>
<keyword evidence="1" id="KW-0472">Membrane</keyword>
<dbReference type="Pfam" id="PF04304">
    <property type="entry name" value="DUF454"/>
    <property type="match status" value="1"/>
</dbReference>
<sequence length="129" mass="13673">MKTVKRRLLIGLGWVMVALALIGAVLPIMPTVPFLIVAAAAFARSSPELEARLMNHPHFGPHLGRWRREGAISLPAKLLAVAAMGCSMVSVLLFAGAWPWLQAGVAFVLACCALYVLTRPSPSSIAADG</sequence>
<dbReference type="STRING" id="1122214.Mame_02501"/>
<name>A0A1U9Z2C9_9HYPH</name>
<feature type="transmembrane region" description="Helical" evidence="1">
    <location>
        <begin position="12"/>
        <end position="43"/>
    </location>
</feature>
<evidence type="ECO:0000313" key="3">
    <source>
        <dbReference type="Proteomes" id="UP000191135"/>
    </source>
</evidence>
<accession>A0A1U9Z2C9</accession>
<dbReference type="PIRSF" id="PIRSF016789">
    <property type="entry name" value="DUF454"/>
    <property type="match status" value="1"/>
</dbReference>
<dbReference type="PANTHER" id="PTHR35813">
    <property type="entry name" value="INNER MEMBRANE PROTEIN YBAN"/>
    <property type="match status" value="1"/>
</dbReference>
<feature type="transmembrane region" description="Helical" evidence="1">
    <location>
        <begin position="100"/>
        <end position="117"/>
    </location>
</feature>
<dbReference type="OrthoDB" id="9816293at2"/>
<dbReference type="PANTHER" id="PTHR35813:SF1">
    <property type="entry name" value="INNER MEMBRANE PROTEIN YBAN"/>
    <property type="match status" value="1"/>
</dbReference>
<dbReference type="KEGG" id="mmed:Mame_02501"/>
<dbReference type="eggNOG" id="COG2832">
    <property type="taxonomic scope" value="Bacteria"/>
</dbReference>
<proteinExistence type="predicted"/>
<keyword evidence="3" id="KW-1185">Reference proteome</keyword>
<keyword evidence="1" id="KW-1133">Transmembrane helix</keyword>
<evidence type="ECO:0000256" key="1">
    <source>
        <dbReference type="SAM" id="Phobius"/>
    </source>
</evidence>
<keyword evidence="1" id="KW-0812">Transmembrane</keyword>